<accession>A0A0E4CMM2</accession>
<dbReference type="STRING" id="141349.BN1232_01909"/>
<dbReference type="AlphaFoldDB" id="A0A0E4CMM2"/>
<feature type="signal peptide" evidence="1">
    <location>
        <begin position="1"/>
        <end position="26"/>
    </location>
</feature>
<feature type="chain" id="PRO_5002419190" description="Lipoprotein" evidence="1">
    <location>
        <begin position="27"/>
        <end position="168"/>
    </location>
</feature>
<protein>
    <recommendedName>
        <fullName evidence="4">Lipoprotein</fullName>
    </recommendedName>
</protein>
<dbReference type="OrthoDB" id="4703110at2"/>
<dbReference type="RefSeq" id="WP_090601118.1">
    <property type="nucleotide sequence ID" value="NZ_CTEE01000001.1"/>
</dbReference>
<organism evidence="2 3">
    <name type="scientific">Mycobacterium lentiflavum</name>
    <dbReference type="NCBI Taxonomy" id="141349"/>
    <lineage>
        <taxon>Bacteria</taxon>
        <taxon>Bacillati</taxon>
        <taxon>Actinomycetota</taxon>
        <taxon>Actinomycetes</taxon>
        <taxon>Mycobacteriales</taxon>
        <taxon>Mycobacteriaceae</taxon>
        <taxon>Mycobacterium</taxon>
        <taxon>Mycobacterium simiae complex</taxon>
    </lineage>
</organism>
<reference evidence="2 3" key="1">
    <citation type="submission" date="2015-03" db="EMBL/GenBank/DDBJ databases">
        <authorList>
            <person name="Urmite Genomes"/>
        </authorList>
    </citation>
    <scope>NUCLEOTIDE SEQUENCE [LARGE SCALE GENOMIC DNA]</scope>
    <source>
        <strain evidence="2 3">CSUR P1491</strain>
    </source>
</reference>
<proteinExistence type="predicted"/>
<sequence length="168" mass="16940">MITKAFAAALAAPAITAVLGACTAHADPPAFPDVASYAPVNVADYELDASTPGIPAAQVFFVTPDGVNCNFQSGQAQCTGNDLPGIPAAAPTSKGSVRTNWIGTRTRLQQIAPSGGAPNGVRTLPPLHSITVDGVICGVDNAGTTACKDPKGHGFVLSTHGSGWLPHV</sequence>
<evidence type="ECO:0000256" key="1">
    <source>
        <dbReference type="SAM" id="SignalP"/>
    </source>
</evidence>
<evidence type="ECO:0000313" key="2">
    <source>
        <dbReference type="EMBL" id="CQD10357.1"/>
    </source>
</evidence>
<gene>
    <name evidence="2" type="ORF">BN1232_01909</name>
</gene>
<evidence type="ECO:0000313" key="3">
    <source>
        <dbReference type="Proteomes" id="UP000199251"/>
    </source>
</evidence>
<dbReference type="Proteomes" id="UP000199251">
    <property type="component" value="Unassembled WGS sequence"/>
</dbReference>
<dbReference type="PROSITE" id="PS51257">
    <property type="entry name" value="PROKAR_LIPOPROTEIN"/>
    <property type="match status" value="1"/>
</dbReference>
<evidence type="ECO:0008006" key="4">
    <source>
        <dbReference type="Google" id="ProtNLM"/>
    </source>
</evidence>
<keyword evidence="1" id="KW-0732">Signal</keyword>
<name>A0A0E4CMM2_MYCLN</name>
<dbReference type="EMBL" id="CTEE01000001">
    <property type="protein sequence ID" value="CQD10357.1"/>
    <property type="molecule type" value="Genomic_DNA"/>
</dbReference>